<proteinExistence type="predicted"/>
<feature type="compositionally biased region" description="Basic and acidic residues" evidence="1">
    <location>
        <begin position="1"/>
        <end position="24"/>
    </location>
</feature>
<dbReference type="EMBL" id="CAJGYO010000001">
    <property type="protein sequence ID" value="CAD6202477.1"/>
    <property type="molecule type" value="Genomic_DNA"/>
</dbReference>
<keyword evidence="3" id="KW-1185">Reference proteome</keyword>
<comment type="caution">
    <text evidence="2">The sequence shown here is derived from an EMBL/GenBank/DDBJ whole genome shotgun (WGS) entry which is preliminary data.</text>
</comment>
<organism evidence="2 3">
    <name type="scientific">Miscanthus lutarioriparius</name>
    <dbReference type="NCBI Taxonomy" id="422564"/>
    <lineage>
        <taxon>Eukaryota</taxon>
        <taxon>Viridiplantae</taxon>
        <taxon>Streptophyta</taxon>
        <taxon>Embryophyta</taxon>
        <taxon>Tracheophyta</taxon>
        <taxon>Spermatophyta</taxon>
        <taxon>Magnoliopsida</taxon>
        <taxon>Liliopsida</taxon>
        <taxon>Poales</taxon>
        <taxon>Poaceae</taxon>
        <taxon>PACMAD clade</taxon>
        <taxon>Panicoideae</taxon>
        <taxon>Andropogonodae</taxon>
        <taxon>Andropogoneae</taxon>
        <taxon>Saccharinae</taxon>
        <taxon>Miscanthus</taxon>
    </lineage>
</organism>
<reference evidence="2" key="1">
    <citation type="submission" date="2020-10" db="EMBL/GenBank/DDBJ databases">
        <authorList>
            <person name="Han B."/>
            <person name="Lu T."/>
            <person name="Zhao Q."/>
            <person name="Huang X."/>
            <person name="Zhao Y."/>
        </authorList>
    </citation>
    <scope>NUCLEOTIDE SEQUENCE</scope>
</reference>
<feature type="region of interest" description="Disordered" evidence="1">
    <location>
        <begin position="1"/>
        <end position="176"/>
    </location>
</feature>
<feature type="compositionally biased region" description="Low complexity" evidence="1">
    <location>
        <begin position="25"/>
        <end position="43"/>
    </location>
</feature>
<evidence type="ECO:0000313" key="3">
    <source>
        <dbReference type="Proteomes" id="UP000604825"/>
    </source>
</evidence>
<feature type="compositionally biased region" description="Basic and acidic residues" evidence="1">
    <location>
        <begin position="100"/>
        <end position="118"/>
    </location>
</feature>
<sequence length="362" mass="39052">MPVSLSRKETSLRKENKTRSRDCGRAAAVPPSRPPCARARPQQAAPPPPVPARIWVRRRRPRRAGEPPSSLIGGSVAPRRPRSPSLSRARGHGCTPAPARGHEGLGDHGGERRDREGGLDLAAAAPPGPDVHDGRGGRGQGTGIAGTSGTDQGLSVDRSTEVGSTATRRCDQRHGEVGDSSGLLVSGIFSADKISVIDKAIVNSAVKSNYMSAGQISVPIVFRGPNDQMELLLELVACNRNIFFIRHTVDEIREVLVRADNENGIIRDLMSKRGRGIENGMQQCPMKRGVKETRNAVRDGNTTNGMDENSDKLHMHSTNSNVANELSDGNTTNEMDENSDWLHRQSTYSNGLQQLSGYLLAE</sequence>
<feature type="compositionally biased region" description="Gly residues" evidence="1">
    <location>
        <begin position="137"/>
        <end position="146"/>
    </location>
</feature>
<evidence type="ECO:0000313" key="2">
    <source>
        <dbReference type="EMBL" id="CAD6202477.1"/>
    </source>
</evidence>
<dbReference type="AlphaFoldDB" id="A0A811M330"/>
<gene>
    <name evidence="2" type="ORF">NCGR_LOCUS765</name>
</gene>
<evidence type="ECO:0000256" key="1">
    <source>
        <dbReference type="SAM" id="MobiDB-lite"/>
    </source>
</evidence>
<protein>
    <submittedName>
        <fullName evidence="2">Uncharacterized protein</fullName>
    </submittedName>
</protein>
<dbReference type="Proteomes" id="UP000604825">
    <property type="component" value="Unassembled WGS sequence"/>
</dbReference>
<name>A0A811M330_9POAL</name>
<accession>A0A811M330</accession>